<dbReference type="AlphaFoldDB" id="A0A7V8VGL2"/>
<gene>
    <name evidence="1" type="ORF">H0921_16045</name>
</gene>
<dbReference type="RefSeq" id="WP_194539533.1">
    <property type="nucleotide sequence ID" value="NZ_JACEFB010000017.1"/>
</dbReference>
<evidence type="ECO:0000313" key="1">
    <source>
        <dbReference type="EMBL" id="MBA2227670.1"/>
    </source>
</evidence>
<evidence type="ECO:0000313" key="2">
    <source>
        <dbReference type="Proteomes" id="UP000542342"/>
    </source>
</evidence>
<protein>
    <submittedName>
        <fullName evidence="1">Uncharacterized protein</fullName>
    </submittedName>
</protein>
<dbReference type="Gene3D" id="3.40.50.1820">
    <property type="entry name" value="alpha/beta hydrolase"/>
    <property type="match status" value="1"/>
</dbReference>
<accession>A0A7V8VGL2</accession>
<reference evidence="1 2" key="1">
    <citation type="submission" date="2020-07" db="EMBL/GenBank/DDBJ databases">
        <title>Thermogemmata thermophila gen. nov., sp. nov., a novel moderate thermophilic planctomycete from a Kamchatka hot spring.</title>
        <authorList>
            <person name="Elcheninov A.G."/>
            <person name="Podosokorskaya O.A."/>
            <person name="Kovaleva O.L."/>
            <person name="Novikov A."/>
            <person name="Bonch-Osmolovskaya E.A."/>
            <person name="Toshchakov S.V."/>
            <person name="Kublanov I.V."/>
        </authorList>
    </citation>
    <scope>NUCLEOTIDE SEQUENCE [LARGE SCALE GENOMIC DNA]</scope>
    <source>
        <strain evidence="1 2">2918</strain>
    </source>
</reference>
<proteinExistence type="predicted"/>
<name>A0A7V8VGL2_9BACT</name>
<dbReference type="SUPFAM" id="SSF53474">
    <property type="entry name" value="alpha/beta-Hydrolases"/>
    <property type="match status" value="1"/>
</dbReference>
<organism evidence="1 2">
    <name type="scientific">Thermogemmata fonticola</name>
    <dbReference type="NCBI Taxonomy" id="2755323"/>
    <lineage>
        <taxon>Bacteria</taxon>
        <taxon>Pseudomonadati</taxon>
        <taxon>Planctomycetota</taxon>
        <taxon>Planctomycetia</taxon>
        <taxon>Gemmatales</taxon>
        <taxon>Gemmataceae</taxon>
        <taxon>Thermogemmata</taxon>
    </lineage>
</organism>
<comment type="caution">
    <text evidence="1">The sequence shown here is derived from an EMBL/GenBank/DDBJ whole genome shotgun (WGS) entry which is preliminary data.</text>
</comment>
<dbReference type="Proteomes" id="UP000542342">
    <property type="component" value="Unassembled WGS sequence"/>
</dbReference>
<sequence length="384" mass="42588">MRCRHYCAIALFVLGMLAILPVRPSAHLLAQKGEPPVEETFSTADGVILRGLFYKAAQNSSSAPVVILLYPPGQRGAETDMTKGDWEGLARRLTQEGYNVFRFDWRGHGKRGHEIKDKDVFWTNPYTGPWNVKYVTGFGKKPLKNDIYFKDIRDPLRYMPVYLLDLAAVRAHLDAKNDLRDCNTSSLYLIGAGTAATLGMAWIVTEWYRPAIAPGVAEILPAARYEFVPQRIAGGVKVPAGEDISAAVWLSPIRPSVVSETLAKSWISAYAPKLRDNNPMLFLYGDGDAIAQRDARFFFHEVLVGAGNRQLGLNPLNPKYLFSIKGAKSLSGVGLLGNNATLKTEDTILQFMSAIQKERAKVAARNRGYSAPLFIDLRYFGFTP</sequence>
<dbReference type="EMBL" id="JACEFB010000017">
    <property type="protein sequence ID" value="MBA2227670.1"/>
    <property type="molecule type" value="Genomic_DNA"/>
</dbReference>
<dbReference type="InterPro" id="IPR029058">
    <property type="entry name" value="AB_hydrolase_fold"/>
</dbReference>
<keyword evidence="2" id="KW-1185">Reference proteome</keyword>